<dbReference type="PROSITE" id="PS50052">
    <property type="entry name" value="GUANYLATE_KINASE_2"/>
    <property type="match status" value="1"/>
</dbReference>
<reference evidence="3" key="1">
    <citation type="submission" date="2010-08" db="EMBL/GenBank/DDBJ databases">
        <authorList>
            <consortium name="Caenorhabditis japonica Sequencing Consortium"/>
            <person name="Wilson R.K."/>
        </authorList>
    </citation>
    <scope>NUCLEOTIDE SEQUENCE [LARGE SCALE GENOMIC DNA]</scope>
    <source>
        <strain evidence="3">DF5081</strain>
    </source>
</reference>
<dbReference type="PANTHER" id="PTHR46360">
    <property type="entry name" value="DISKS LARGE HOMOLOG 5"/>
    <property type="match status" value="1"/>
</dbReference>
<protein>
    <submittedName>
        <fullName evidence="2">Guanylate kinase-like domain-containing protein</fullName>
    </submittedName>
</protein>
<dbReference type="GO" id="GO:0005886">
    <property type="term" value="C:plasma membrane"/>
    <property type="evidence" value="ECO:0007669"/>
    <property type="project" value="TreeGrafter"/>
</dbReference>
<evidence type="ECO:0000313" key="2">
    <source>
        <dbReference type="EnsemblMetazoa" id="CJA35692.1"/>
    </source>
</evidence>
<accession>A0A8R1EIJ1</accession>
<dbReference type="InterPro" id="IPR008144">
    <property type="entry name" value="Guanylate_kin-like_dom"/>
</dbReference>
<dbReference type="InterPro" id="IPR036028">
    <property type="entry name" value="SH3-like_dom_sf"/>
</dbReference>
<proteinExistence type="predicted"/>
<dbReference type="AlphaFoldDB" id="A0A8R1EIJ1"/>
<organism evidence="2 3">
    <name type="scientific">Caenorhabditis japonica</name>
    <dbReference type="NCBI Taxonomy" id="281687"/>
    <lineage>
        <taxon>Eukaryota</taxon>
        <taxon>Metazoa</taxon>
        <taxon>Ecdysozoa</taxon>
        <taxon>Nematoda</taxon>
        <taxon>Chromadorea</taxon>
        <taxon>Rhabditida</taxon>
        <taxon>Rhabditina</taxon>
        <taxon>Rhabditomorpha</taxon>
        <taxon>Rhabditoidea</taxon>
        <taxon>Rhabditidae</taxon>
        <taxon>Peloderinae</taxon>
        <taxon>Caenorhabditis</taxon>
    </lineage>
</organism>
<dbReference type="EnsemblMetazoa" id="CJA35692.1">
    <property type="protein sequence ID" value="CJA35692.1"/>
    <property type="gene ID" value="WBGene00211539"/>
</dbReference>
<dbReference type="CDD" id="cd11860">
    <property type="entry name" value="SH3_DLG5"/>
    <property type="match status" value="1"/>
</dbReference>
<dbReference type="SUPFAM" id="SSF52540">
    <property type="entry name" value="P-loop containing nucleoside triphosphate hydrolases"/>
    <property type="match status" value="1"/>
</dbReference>
<dbReference type="GO" id="GO:0035331">
    <property type="term" value="P:negative regulation of hippo signaling"/>
    <property type="evidence" value="ECO:0007669"/>
    <property type="project" value="TreeGrafter"/>
</dbReference>
<dbReference type="InterPro" id="IPR027417">
    <property type="entry name" value="P-loop_NTPase"/>
</dbReference>
<keyword evidence="3" id="KW-1185">Reference proteome</keyword>
<dbReference type="PANTHER" id="PTHR46360:SF1">
    <property type="entry name" value="DISKS LARGE HOMOLOG 5"/>
    <property type="match status" value="1"/>
</dbReference>
<feature type="domain" description="Guanylate kinase-like" evidence="1">
    <location>
        <begin position="182"/>
        <end position="334"/>
    </location>
</feature>
<dbReference type="InterPro" id="IPR053004">
    <property type="entry name" value="MAGUK_Signaling_Regulators"/>
</dbReference>
<name>A0A8R1EIJ1_CAEJA</name>
<dbReference type="Proteomes" id="UP000005237">
    <property type="component" value="Unassembled WGS sequence"/>
</dbReference>
<dbReference type="Gene3D" id="2.30.30.40">
    <property type="entry name" value="SH3 Domains"/>
    <property type="match status" value="1"/>
</dbReference>
<dbReference type="SUPFAM" id="SSF50044">
    <property type="entry name" value="SH3-domain"/>
    <property type="match status" value="1"/>
</dbReference>
<evidence type="ECO:0000259" key="1">
    <source>
        <dbReference type="PROSITE" id="PS50052"/>
    </source>
</evidence>
<dbReference type="InterPro" id="IPR035537">
    <property type="entry name" value="DLG5_SH3"/>
</dbReference>
<evidence type="ECO:0000313" key="3">
    <source>
        <dbReference type="Proteomes" id="UP000005237"/>
    </source>
</evidence>
<reference evidence="2" key="2">
    <citation type="submission" date="2022-06" db="UniProtKB">
        <authorList>
            <consortium name="EnsemblMetazoa"/>
        </authorList>
    </citation>
    <scope>IDENTIFICATION</scope>
    <source>
        <strain evidence="2">DF5081</strain>
    </source>
</reference>
<dbReference type="Gene3D" id="3.40.50.300">
    <property type="entry name" value="P-loop containing nucleotide triphosphate hydrolases"/>
    <property type="match status" value="1"/>
</dbReference>
<sequence length="350" mass="39585">MPLASLPKNHVGSDLIEGDLILSIDGNCVRNTTLECAVNTLLAEDVELTSLLVQDGGDRLNRLRLGADGDSFFLRVNIDRSMENKDELDLKSGDVVFVDKTMLMGKKGRWRAWKVDKEGRQREHGAIPSSTSVYQAIRNNRYVNPYPKKVYEWVEKLDTKVKRPVLLFGALVEPFLQMLVDESDKFSIVARESLTASFDEIAALLADKVLIDSKQSEDAYNLYHVISTAHIMDITAQGLHCVLQVDQSSIDRLKKCRMFPIVVKVRFKSAKQLKDVNEHVCGAKISSKEAKQLIEKDLKIDKDLDGAVTLVVPSHNNVNFMLTHALLQLKKLIEDEQKKIIWVQRKVEED</sequence>